<name>A0ABP0WUY6_9BRYO</name>
<protein>
    <submittedName>
        <fullName evidence="2">Uncharacterized protein</fullName>
    </submittedName>
</protein>
<evidence type="ECO:0000313" key="3">
    <source>
        <dbReference type="Proteomes" id="UP001497444"/>
    </source>
</evidence>
<feature type="compositionally biased region" description="Acidic residues" evidence="1">
    <location>
        <begin position="9"/>
        <end position="23"/>
    </location>
</feature>
<sequence length="96" mass="10720">MLDVLAEASQDEEGDSLEDEEEAADRKEVRNSGSPKSKWVPKEGRTRYYDRQQQLELVLASQELLEYGGHEGTKNLGGDLSKVFLEQSNGMREGGC</sequence>
<dbReference type="EMBL" id="OZ020098">
    <property type="protein sequence ID" value="CAK9270648.1"/>
    <property type="molecule type" value="Genomic_DNA"/>
</dbReference>
<organism evidence="2 3">
    <name type="scientific">Sphagnum jensenii</name>
    <dbReference type="NCBI Taxonomy" id="128206"/>
    <lineage>
        <taxon>Eukaryota</taxon>
        <taxon>Viridiplantae</taxon>
        <taxon>Streptophyta</taxon>
        <taxon>Embryophyta</taxon>
        <taxon>Bryophyta</taxon>
        <taxon>Sphagnophytina</taxon>
        <taxon>Sphagnopsida</taxon>
        <taxon>Sphagnales</taxon>
        <taxon>Sphagnaceae</taxon>
        <taxon>Sphagnum</taxon>
    </lineage>
</organism>
<gene>
    <name evidence="2" type="ORF">CSSPJE1EN1_LOCUS16126</name>
</gene>
<reference evidence="2" key="1">
    <citation type="submission" date="2024-02" db="EMBL/GenBank/DDBJ databases">
        <authorList>
            <consortium name="ELIXIR-Norway"/>
            <consortium name="Elixir Norway"/>
        </authorList>
    </citation>
    <scope>NUCLEOTIDE SEQUENCE</scope>
</reference>
<dbReference type="Proteomes" id="UP001497444">
    <property type="component" value="Chromosome 3"/>
</dbReference>
<accession>A0ABP0WUY6</accession>
<proteinExistence type="predicted"/>
<keyword evidence="3" id="KW-1185">Reference proteome</keyword>
<feature type="region of interest" description="Disordered" evidence="1">
    <location>
        <begin position="1"/>
        <end position="45"/>
    </location>
</feature>
<evidence type="ECO:0000256" key="1">
    <source>
        <dbReference type="SAM" id="MobiDB-lite"/>
    </source>
</evidence>
<evidence type="ECO:0000313" key="2">
    <source>
        <dbReference type="EMBL" id="CAK9270648.1"/>
    </source>
</evidence>